<dbReference type="AlphaFoldDB" id="A0A4R7ZSR2"/>
<feature type="transmembrane region" description="Helical" evidence="1">
    <location>
        <begin position="156"/>
        <end position="174"/>
    </location>
</feature>
<evidence type="ECO:0000313" key="3">
    <source>
        <dbReference type="EMBL" id="TDW20546.1"/>
    </source>
</evidence>
<dbReference type="InterPro" id="IPR036890">
    <property type="entry name" value="HATPase_C_sf"/>
</dbReference>
<evidence type="ECO:0000313" key="4">
    <source>
        <dbReference type="Proteomes" id="UP000294743"/>
    </source>
</evidence>
<keyword evidence="1" id="KW-1133">Transmembrane helix</keyword>
<proteinExistence type="predicted"/>
<protein>
    <submittedName>
        <fullName evidence="3">GHKL domain-containing protein</fullName>
    </submittedName>
</protein>
<dbReference type="Gene3D" id="3.30.565.10">
    <property type="entry name" value="Histidine kinase-like ATPase, C-terminal domain"/>
    <property type="match status" value="1"/>
</dbReference>
<feature type="transmembrane region" description="Helical" evidence="1">
    <location>
        <begin position="124"/>
        <end position="144"/>
    </location>
</feature>
<dbReference type="Pfam" id="PF14501">
    <property type="entry name" value="HATPase_c_5"/>
    <property type="match status" value="1"/>
</dbReference>
<comment type="caution">
    <text evidence="3">The sequence shown here is derived from an EMBL/GenBank/DDBJ whole genome shotgun (WGS) entry which is preliminary data.</text>
</comment>
<feature type="transmembrane region" description="Helical" evidence="1">
    <location>
        <begin position="37"/>
        <end position="53"/>
    </location>
</feature>
<dbReference type="CDD" id="cd16935">
    <property type="entry name" value="HATPase_AgrC-ComD-like"/>
    <property type="match status" value="1"/>
</dbReference>
<dbReference type="Proteomes" id="UP000294743">
    <property type="component" value="Unassembled WGS sequence"/>
</dbReference>
<keyword evidence="1" id="KW-0812">Transmembrane</keyword>
<dbReference type="RefSeq" id="WP_134169072.1">
    <property type="nucleotide sequence ID" value="NZ_SODD01000012.1"/>
</dbReference>
<feature type="transmembrane region" description="Helical" evidence="1">
    <location>
        <begin position="86"/>
        <end position="112"/>
    </location>
</feature>
<dbReference type="SUPFAM" id="SSF55874">
    <property type="entry name" value="ATPase domain of HSP90 chaperone/DNA topoisomerase II/histidine kinase"/>
    <property type="match status" value="1"/>
</dbReference>
<accession>A0A4R7ZSR2</accession>
<dbReference type="GO" id="GO:0042802">
    <property type="term" value="F:identical protein binding"/>
    <property type="evidence" value="ECO:0007669"/>
    <property type="project" value="TreeGrafter"/>
</dbReference>
<feature type="transmembrane region" description="Helical" evidence="1">
    <location>
        <begin position="59"/>
        <end position="79"/>
    </location>
</feature>
<dbReference type="OrthoDB" id="3236015at2"/>
<gene>
    <name evidence="3" type="ORF">EDD63_11212</name>
</gene>
<feature type="domain" description="Sensor histidine kinase NatK-like C-terminal" evidence="2">
    <location>
        <begin position="326"/>
        <end position="421"/>
    </location>
</feature>
<dbReference type="InterPro" id="IPR032834">
    <property type="entry name" value="NatK-like_C"/>
</dbReference>
<dbReference type="PANTHER" id="PTHR40448">
    <property type="entry name" value="TWO-COMPONENT SENSOR HISTIDINE KINASE"/>
    <property type="match status" value="1"/>
</dbReference>
<feature type="transmembrane region" description="Helical" evidence="1">
    <location>
        <begin position="186"/>
        <end position="209"/>
    </location>
</feature>
<keyword evidence="1" id="KW-0472">Membrane</keyword>
<reference evidence="3 4" key="1">
    <citation type="submission" date="2019-03" db="EMBL/GenBank/DDBJ databases">
        <title>Genomic Encyclopedia of Type Strains, Phase IV (KMG-IV): sequencing the most valuable type-strain genomes for metagenomic binning, comparative biology and taxonomic classification.</title>
        <authorList>
            <person name="Goeker M."/>
        </authorList>
    </citation>
    <scope>NUCLEOTIDE SEQUENCE [LARGE SCALE GENOMIC DNA]</scope>
    <source>
        <strain evidence="3 4">DSM 28867</strain>
    </source>
</reference>
<sequence length="425" mass="49138">MRTIEVDFLYNVVQSLLIVSFFVRYFKMKSNFTPAHFILWVLICTVGSMFSGLESTAARQVNILITSVFYIPWLYYYAYGPNIEKIFITFFALQLSAMCSSLVTIILSFFLYQNINLYLVVDEYYDLIVWLTYALLAITTYLISNQRKHIRSHMDNVMLQWFILFLIVVTIMYLSLEHVIFKDVLVITDMMLALIGLFVVVISVFILFFHMQASKEKEIESGLKMRSLEFESHLYDMAVNANQETRKINHDLKHFVTHMKYLLEKGQFELLDHELDDFIGKVDKNSLVLTNNTIIDYILNLKHAIALEKGVSMRYVINVSEDAHINNVDMSILLGNLIDNAIENANDGVVEVRAENKNEYVHITVSNAIKESVLEHNPDFKSSKKGRNHGHGLVSVREIIERNEGSMEIKESQGRFIVSALFKES</sequence>
<evidence type="ECO:0000256" key="1">
    <source>
        <dbReference type="SAM" id="Phobius"/>
    </source>
</evidence>
<dbReference type="PANTHER" id="PTHR40448:SF1">
    <property type="entry name" value="TWO-COMPONENT SENSOR HISTIDINE KINASE"/>
    <property type="match status" value="1"/>
</dbReference>
<evidence type="ECO:0000259" key="2">
    <source>
        <dbReference type="Pfam" id="PF14501"/>
    </source>
</evidence>
<keyword evidence="4" id="KW-1185">Reference proteome</keyword>
<organism evidence="3 4">
    <name type="scientific">Breznakia blatticola</name>
    <dbReference type="NCBI Taxonomy" id="1754012"/>
    <lineage>
        <taxon>Bacteria</taxon>
        <taxon>Bacillati</taxon>
        <taxon>Bacillota</taxon>
        <taxon>Erysipelotrichia</taxon>
        <taxon>Erysipelotrichales</taxon>
        <taxon>Erysipelotrichaceae</taxon>
        <taxon>Breznakia</taxon>
    </lineage>
</organism>
<dbReference type="EMBL" id="SODD01000012">
    <property type="protein sequence ID" value="TDW20546.1"/>
    <property type="molecule type" value="Genomic_DNA"/>
</dbReference>
<name>A0A4R7ZSR2_9FIRM</name>